<evidence type="ECO:0000256" key="3">
    <source>
        <dbReference type="SAM" id="MobiDB-lite"/>
    </source>
</evidence>
<keyword evidence="4" id="KW-0812">Transmembrane</keyword>
<dbReference type="EMBL" id="CAJNOR010000468">
    <property type="protein sequence ID" value="CAF0923378.1"/>
    <property type="molecule type" value="Genomic_DNA"/>
</dbReference>
<keyword evidence="1" id="KW-0433">Leucine-rich repeat</keyword>
<dbReference type="PANTHER" id="PTHR24366">
    <property type="entry name" value="IG(IMMUNOGLOBULIN) AND LRR(LEUCINE RICH REPEAT) DOMAINS"/>
    <property type="match status" value="1"/>
</dbReference>
<feature type="compositionally biased region" description="Acidic residues" evidence="3">
    <location>
        <begin position="484"/>
        <end position="493"/>
    </location>
</feature>
<feature type="compositionally biased region" description="Polar residues" evidence="3">
    <location>
        <begin position="500"/>
        <end position="509"/>
    </location>
</feature>
<feature type="region of interest" description="Disordered" evidence="3">
    <location>
        <begin position="271"/>
        <end position="296"/>
    </location>
</feature>
<dbReference type="Proteomes" id="UP000663852">
    <property type="component" value="Unassembled WGS sequence"/>
</dbReference>
<name>A0A814B8F8_ADIRI</name>
<evidence type="ECO:0000256" key="4">
    <source>
        <dbReference type="SAM" id="Phobius"/>
    </source>
</evidence>
<evidence type="ECO:0000313" key="7">
    <source>
        <dbReference type="Proteomes" id="UP000663828"/>
    </source>
</evidence>
<proteinExistence type="predicted"/>
<keyword evidence="7" id="KW-1185">Reference proteome</keyword>
<dbReference type="AlphaFoldDB" id="A0A814B8F8"/>
<evidence type="ECO:0000313" key="6">
    <source>
        <dbReference type="EMBL" id="CAF0923378.1"/>
    </source>
</evidence>
<accession>A0A814B8F8</accession>
<dbReference type="Proteomes" id="UP000663828">
    <property type="component" value="Unassembled WGS sequence"/>
</dbReference>
<feature type="compositionally biased region" description="Low complexity" evidence="3">
    <location>
        <begin position="394"/>
        <end position="408"/>
    </location>
</feature>
<evidence type="ECO:0000256" key="2">
    <source>
        <dbReference type="ARBA" id="ARBA00022737"/>
    </source>
</evidence>
<organism evidence="6 7">
    <name type="scientific">Adineta ricciae</name>
    <name type="common">Rotifer</name>
    <dbReference type="NCBI Taxonomy" id="249248"/>
    <lineage>
        <taxon>Eukaryota</taxon>
        <taxon>Metazoa</taxon>
        <taxon>Spiralia</taxon>
        <taxon>Gnathifera</taxon>
        <taxon>Rotifera</taxon>
        <taxon>Eurotatoria</taxon>
        <taxon>Bdelloidea</taxon>
        <taxon>Adinetida</taxon>
        <taxon>Adinetidae</taxon>
        <taxon>Adineta</taxon>
    </lineage>
</organism>
<gene>
    <name evidence="5" type="ORF">EDS130_LOCUS1190</name>
    <name evidence="6" type="ORF">XAT740_LOCUS9162</name>
</gene>
<feature type="region of interest" description="Disordered" evidence="3">
    <location>
        <begin position="458"/>
        <end position="515"/>
    </location>
</feature>
<sequence>MLGTKLKFLFKGDNNIIRCSEHDYLIYTHWFRAVKQNISCPNQANLFDTNFPNVFTSIVDRQCNSEKTAYKMKIYVNTSTEDQVSTNGLCSDGVSTIENHNLSFLQGTYQFETVNYKFKATCGPFGAEINFEEEPLDNVQPDFDLFYIYFKTQPTACRLKFYAPNATRENYCQIKWRGETRMTCYYDPAVTTLDGPIDWNKMDAFITGNSIAPKKWLDRGGYYYHKTSTNDITTLSMSTTTTSTSTTTRITTATTSTTSTTTITITTTSSTSTTTTTTSASTTSSTTSATTTTTSTTSTTITTSTTRTTTTTTTTSSTITTTSTTSTTTTVTKSALTSIETITTIIFPTRTTSTTTTTTTNTSTTTNSTNTTTTTITTIAIKSTLKQLHPKQPNKTLSSNKTNKKNSSAIVQQRNKSKKKNSWSLSSYVPVLLIVIVVVVFLFASFYFYRSKLQKSNEDQSILPKNNSDESYVSKTPDFKSELADQEDEEEQSAYEISPHPTSGRTVSQFDPDLL</sequence>
<feature type="region of interest" description="Disordered" evidence="3">
    <location>
        <begin position="387"/>
        <end position="416"/>
    </location>
</feature>
<evidence type="ECO:0000256" key="1">
    <source>
        <dbReference type="ARBA" id="ARBA00022614"/>
    </source>
</evidence>
<evidence type="ECO:0000313" key="5">
    <source>
        <dbReference type="EMBL" id="CAF0732450.1"/>
    </source>
</evidence>
<protein>
    <submittedName>
        <fullName evidence="6">Uncharacterized protein</fullName>
    </submittedName>
</protein>
<keyword evidence="4" id="KW-0472">Membrane</keyword>
<keyword evidence="2" id="KW-0677">Repeat</keyword>
<feature type="transmembrane region" description="Helical" evidence="4">
    <location>
        <begin position="428"/>
        <end position="449"/>
    </location>
</feature>
<comment type="caution">
    <text evidence="6">The sequence shown here is derived from an EMBL/GenBank/DDBJ whole genome shotgun (WGS) entry which is preliminary data.</text>
</comment>
<dbReference type="PANTHER" id="PTHR24366:SF170">
    <property type="entry name" value="RE50361P"/>
    <property type="match status" value="1"/>
</dbReference>
<keyword evidence="4" id="KW-1133">Transmembrane helix</keyword>
<dbReference type="OrthoDB" id="10189815at2759"/>
<dbReference type="EMBL" id="CAJNOJ010000003">
    <property type="protein sequence ID" value="CAF0732450.1"/>
    <property type="molecule type" value="Genomic_DNA"/>
</dbReference>
<feature type="compositionally biased region" description="Polar residues" evidence="3">
    <location>
        <begin position="459"/>
        <end position="474"/>
    </location>
</feature>
<reference evidence="6" key="1">
    <citation type="submission" date="2021-02" db="EMBL/GenBank/DDBJ databases">
        <authorList>
            <person name="Nowell W R."/>
        </authorList>
    </citation>
    <scope>NUCLEOTIDE SEQUENCE</scope>
</reference>